<evidence type="ECO:0000256" key="2">
    <source>
        <dbReference type="ARBA" id="ARBA00022723"/>
    </source>
</evidence>
<dbReference type="CDD" id="cd00684">
    <property type="entry name" value="Terpene_cyclase_plant_C1"/>
    <property type="match status" value="1"/>
</dbReference>
<keyword evidence="4" id="KW-0456">Lyase</keyword>
<keyword evidence="3" id="KW-0460">Magnesium</keyword>
<evidence type="ECO:0000256" key="3">
    <source>
        <dbReference type="ARBA" id="ARBA00022842"/>
    </source>
</evidence>
<dbReference type="InterPro" id="IPR050148">
    <property type="entry name" value="Terpene_synthase-like"/>
</dbReference>
<protein>
    <submittedName>
        <fullName evidence="7">Terpene synthase 8</fullName>
    </submittedName>
</protein>
<dbReference type="Pfam" id="PF03936">
    <property type="entry name" value="Terpene_synth_C"/>
    <property type="match status" value="2"/>
</dbReference>
<dbReference type="AlphaFoldDB" id="A0A8E8ASU7"/>
<dbReference type="InterPro" id="IPR044814">
    <property type="entry name" value="Terpene_cyclase_plant_C1"/>
</dbReference>
<dbReference type="Pfam" id="PF01397">
    <property type="entry name" value="Terpene_synth"/>
    <property type="match status" value="1"/>
</dbReference>
<dbReference type="PANTHER" id="PTHR31225:SF221">
    <property type="entry name" value="(-)-GERMACRENE D SYNTHASE"/>
    <property type="match status" value="1"/>
</dbReference>
<keyword evidence="2" id="KW-0479">Metal-binding</keyword>
<feature type="domain" description="Terpene synthase metal-binding" evidence="6">
    <location>
        <begin position="235"/>
        <end position="327"/>
    </location>
</feature>
<dbReference type="InterPro" id="IPR001906">
    <property type="entry name" value="Terpene_synth_N"/>
</dbReference>
<dbReference type="GO" id="GO:0010333">
    <property type="term" value="F:terpene synthase activity"/>
    <property type="evidence" value="ECO:0007669"/>
    <property type="project" value="InterPro"/>
</dbReference>
<feature type="domain" description="Terpene synthase metal-binding" evidence="6">
    <location>
        <begin position="329"/>
        <end position="450"/>
    </location>
</feature>
<proteinExistence type="evidence at transcript level"/>
<evidence type="ECO:0000259" key="6">
    <source>
        <dbReference type="Pfam" id="PF03936"/>
    </source>
</evidence>
<accession>A0A8E8ASU7</accession>
<evidence type="ECO:0000259" key="5">
    <source>
        <dbReference type="Pfam" id="PF01397"/>
    </source>
</evidence>
<dbReference type="PANTHER" id="PTHR31225">
    <property type="entry name" value="OS04G0344100 PROTEIN-RELATED"/>
    <property type="match status" value="1"/>
</dbReference>
<name>A0A8E8ASU7_9ROSI</name>
<evidence type="ECO:0000256" key="1">
    <source>
        <dbReference type="ARBA" id="ARBA00001946"/>
    </source>
</evidence>
<reference evidence="7" key="1">
    <citation type="journal article" date="2021" name="Plant Physiol. Biochem.">
        <title>Genome-wide identification and expression analysis of terpene synthase gene family in Aquilaria sinensis.</title>
        <authorList>
            <person name="Li R.S."/>
            <person name="Zhu J.H."/>
            <person name="Guo D."/>
            <person name="Li H.L."/>
            <person name="Wang Y."/>
            <person name="Ding X.P."/>
            <person name="Mei W.L."/>
            <person name="Chen Z.B."/>
            <person name="Dai H.F."/>
            <person name="Peng S.Q."/>
        </authorList>
    </citation>
    <scope>NUCLEOTIDE SEQUENCE</scope>
</reference>
<dbReference type="InterPro" id="IPR005630">
    <property type="entry name" value="Terpene_synthase_metal-bd"/>
</dbReference>
<dbReference type="EMBL" id="MW533230">
    <property type="protein sequence ID" value="QWB49542.1"/>
    <property type="molecule type" value="mRNA"/>
</dbReference>
<dbReference type="GO" id="GO:0016102">
    <property type="term" value="P:diterpenoid biosynthetic process"/>
    <property type="evidence" value="ECO:0007669"/>
    <property type="project" value="InterPro"/>
</dbReference>
<sequence length="506" mass="58248">MSCFSGLASAASVPVPVTISPGTVNPGNCSRRSADFPPDIWGDHFLAYSSTADLVGVSYHFQEEIEELLLKMLEKLDEYVENNADDLHKISLCFRLPRQQGYKVSSEMFNSFKDDEGNFKESLKKDIEGLLSFYEASHLQVHGEDILEEALCFGVSQLKFLIKDLSTCPLSTRVNHALKYPIRKNLSRVGARFYISTYQDMPSHNQEVLKFSKLDFNILQKEHQRELSQISRWWKEMDIKRKFPFARHRIVECYFWILGIYFEPQYALGREITTKAIALISILDDIYDAYGTPKELELLTTAIEGWDSNLGTQLPEYIKTYYLLLLDKKKVAKAYNREVKWYHQNYTPTMEEYMQVALPSSGYPFLSTISFIGMGDVATRDSYEWVVNSPKLILASSRICRLQDDIIGHEFEQKRGHSASSVECYMKQYGVTRQKAVEQLSKQVNDAWKDINEECMRPTAVEMQLLMPLLNLVRVIHVLYSNHDGYTNPHASKDLVASLLLHPIPY</sequence>
<dbReference type="FunFam" id="1.50.10.130:FF:000001">
    <property type="entry name" value="Isoprene synthase, chloroplastic"/>
    <property type="match status" value="1"/>
</dbReference>
<evidence type="ECO:0000313" key="7">
    <source>
        <dbReference type="EMBL" id="QWB49542.1"/>
    </source>
</evidence>
<reference evidence="7" key="2">
    <citation type="submission" date="2021-01" db="EMBL/GenBank/DDBJ databases">
        <authorList>
            <person name="Li R."/>
            <person name="Zhu J."/>
            <person name="Mei W."/>
            <person name="Peng S."/>
        </authorList>
    </citation>
    <scope>NUCLEOTIDE SEQUENCE</scope>
</reference>
<organism evidence="7">
    <name type="scientific">Aquilaria sinensis</name>
    <dbReference type="NCBI Taxonomy" id="210372"/>
    <lineage>
        <taxon>Eukaryota</taxon>
        <taxon>Viridiplantae</taxon>
        <taxon>Streptophyta</taxon>
        <taxon>Embryophyta</taxon>
        <taxon>Tracheophyta</taxon>
        <taxon>Spermatophyta</taxon>
        <taxon>Magnoliopsida</taxon>
        <taxon>eudicotyledons</taxon>
        <taxon>Gunneridae</taxon>
        <taxon>Pentapetalae</taxon>
        <taxon>rosids</taxon>
        <taxon>malvids</taxon>
        <taxon>Malvales</taxon>
        <taxon>Thymelaeaceae</taxon>
        <taxon>Aquilaria</taxon>
    </lineage>
</organism>
<dbReference type="GO" id="GO:0000287">
    <property type="term" value="F:magnesium ion binding"/>
    <property type="evidence" value="ECO:0007669"/>
    <property type="project" value="InterPro"/>
</dbReference>
<comment type="cofactor">
    <cofactor evidence="1">
        <name>Mg(2+)</name>
        <dbReference type="ChEBI" id="CHEBI:18420"/>
    </cofactor>
</comment>
<feature type="domain" description="Terpene synthase N-terminal" evidence="5">
    <location>
        <begin position="55"/>
        <end position="178"/>
    </location>
</feature>
<evidence type="ECO:0000256" key="4">
    <source>
        <dbReference type="ARBA" id="ARBA00023239"/>
    </source>
</evidence>